<accession>A0A5B9D7L2</accession>
<keyword evidence="2" id="KW-1185">Reference proteome</keyword>
<dbReference type="KEGG" id="psyt:DSAG12_00798"/>
<reference evidence="1 2" key="2">
    <citation type="journal article" date="2024" name="Int. J. Syst. Evol. Microbiol.">
        <title>Promethearchaeum syntrophicum gen. nov., sp. nov., an anaerobic, obligately syntrophic archaeon, the first isolate of the lineage 'Asgard' archaea, and proposal of the new archaeal phylum Promethearchaeota phyl. nov. and kingdom Promethearchaeati regn. nov.</title>
        <authorList>
            <person name="Imachi H."/>
            <person name="Nobu M.K."/>
            <person name="Kato S."/>
            <person name="Takaki Y."/>
            <person name="Miyazaki M."/>
            <person name="Miyata M."/>
            <person name="Ogawara M."/>
            <person name="Saito Y."/>
            <person name="Sakai S."/>
            <person name="Tahara Y.O."/>
            <person name="Takano Y."/>
            <person name="Tasumi E."/>
            <person name="Uematsu K."/>
            <person name="Yoshimura T."/>
            <person name="Itoh T."/>
            <person name="Ohkuma M."/>
            <person name="Takai K."/>
        </authorList>
    </citation>
    <scope>NUCLEOTIDE SEQUENCE [LARGE SCALE GENOMIC DNA]</scope>
    <source>
        <strain evidence="1 2">MK-D1</strain>
    </source>
</reference>
<organism evidence="1 2">
    <name type="scientific">Promethearchaeum syntrophicum</name>
    <dbReference type="NCBI Taxonomy" id="2594042"/>
    <lineage>
        <taxon>Archaea</taxon>
        <taxon>Promethearchaeati</taxon>
        <taxon>Promethearchaeota</taxon>
        <taxon>Promethearchaeia</taxon>
        <taxon>Promethearchaeales</taxon>
        <taxon>Promethearchaeaceae</taxon>
        <taxon>Promethearchaeum</taxon>
    </lineage>
</organism>
<dbReference type="RefSeq" id="WP_162306548.1">
    <property type="nucleotide sequence ID" value="NZ_CP042905.2"/>
</dbReference>
<sequence length="47" mass="5566">METLNQIFLIGDTTYQRVFNRNNEANLIEVKTPEYLTLKQSKNSIYN</sequence>
<evidence type="ECO:0000313" key="1">
    <source>
        <dbReference type="EMBL" id="QEE14975.1"/>
    </source>
</evidence>
<dbReference type="Proteomes" id="UP000321408">
    <property type="component" value="Chromosome"/>
</dbReference>
<gene>
    <name evidence="1" type="ORF">DSAG12_00798</name>
</gene>
<reference evidence="1 2" key="1">
    <citation type="journal article" date="2020" name="Nature">
        <title>Isolation of an archaeon at the prokaryote-eukaryote interface.</title>
        <authorList>
            <person name="Imachi H."/>
            <person name="Nobu M.K."/>
            <person name="Nakahara N."/>
            <person name="Morono Y."/>
            <person name="Ogawara M."/>
            <person name="Takaki Y."/>
            <person name="Takano Y."/>
            <person name="Uematsu K."/>
            <person name="Ikuta T."/>
            <person name="Ito M."/>
            <person name="Matsui Y."/>
            <person name="Miyazaki M."/>
            <person name="Murata K."/>
            <person name="Saito Y."/>
            <person name="Sakai S."/>
            <person name="Song C."/>
            <person name="Tasumi E."/>
            <person name="Yamanaka Y."/>
            <person name="Yamaguchi T."/>
            <person name="Kamagata Y."/>
            <person name="Tamaki H."/>
            <person name="Takai K."/>
        </authorList>
    </citation>
    <scope>NUCLEOTIDE SEQUENCE [LARGE SCALE GENOMIC DNA]</scope>
    <source>
        <strain evidence="1 2">MK-D1</strain>
    </source>
</reference>
<protein>
    <submittedName>
        <fullName evidence="1">Uncharacterized protein</fullName>
    </submittedName>
</protein>
<dbReference type="AlphaFoldDB" id="A0A5B9D7L2"/>
<dbReference type="GeneID" id="43869621"/>
<dbReference type="EMBL" id="CP042905">
    <property type="protein sequence ID" value="QEE14975.1"/>
    <property type="molecule type" value="Genomic_DNA"/>
</dbReference>
<evidence type="ECO:0000313" key="2">
    <source>
        <dbReference type="Proteomes" id="UP000321408"/>
    </source>
</evidence>
<proteinExistence type="predicted"/>
<name>A0A5B9D7L2_9ARCH</name>